<dbReference type="PANTHER" id="PTHR35936:SF25">
    <property type="entry name" value="ABC TRANSPORTER SUBSTRATE-BINDING PROTEIN"/>
    <property type="match status" value="1"/>
</dbReference>
<comment type="caution">
    <text evidence="2">The sequence shown here is derived from an EMBL/GenBank/DDBJ whole genome shotgun (WGS) entry which is preliminary data.</text>
</comment>
<evidence type="ECO:0000256" key="1">
    <source>
        <dbReference type="ARBA" id="ARBA00010333"/>
    </source>
</evidence>
<protein>
    <submittedName>
        <fullName evidence="2">ABC transporter substrate-binding protein</fullName>
    </submittedName>
</protein>
<dbReference type="EMBL" id="AWSQ01000004">
    <property type="protein sequence ID" value="KFX68737.1"/>
    <property type="molecule type" value="Genomic_DNA"/>
</dbReference>
<dbReference type="SUPFAM" id="SSF53850">
    <property type="entry name" value="Periplasmic binding protein-like II"/>
    <property type="match status" value="1"/>
</dbReference>
<organism evidence="2 3">
    <name type="scientific">Pseudomonas taeanensis MS-3</name>
    <dbReference type="NCBI Taxonomy" id="1395571"/>
    <lineage>
        <taxon>Bacteria</taxon>
        <taxon>Pseudomonadati</taxon>
        <taxon>Pseudomonadota</taxon>
        <taxon>Gammaproteobacteria</taxon>
        <taxon>Pseudomonadales</taxon>
        <taxon>Pseudomonadaceae</taxon>
        <taxon>Pseudomonas</taxon>
    </lineage>
</organism>
<evidence type="ECO:0000313" key="3">
    <source>
        <dbReference type="Proteomes" id="UP000030063"/>
    </source>
</evidence>
<dbReference type="eggNOG" id="COG0834">
    <property type="taxonomic scope" value="Bacteria"/>
</dbReference>
<keyword evidence="3" id="KW-1185">Reference proteome</keyword>
<dbReference type="PANTHER" id="PTHR35936">
    <property type="entry name" value="MEMBRANE-BOUND LYTIC MUREIN TRANSGLYCOSYLASE F"/>
    <property type="match status" value="1"/>
</dbReference>
<sequence length="251" mass="27879">MFGLVFWALLGATPARAETLVIAGDIWCPVNCAADAAQRGIFVELAEQIFAEAGIEVEYRVLNWARAVHDTRLGKLNALVGAGVQDAPDFLFSDTAPGISRMCFYAQPSRLWRYEGLSSLANVSLGAINGYSYGKDIDSYIRTHRRDSQRVQMASGDNALAINVEKVELGRIDVVLANTWVMALFLSRNRMPDALEQVGCRVPDVPIYLAFSPALESSKRYVELFEQGLQRYRTNGRLQALLRAYGVYEAF</sequence>
<proteinExistence type="inferred from homology"/>
<name>A0A0A1YFM2_9PSED</name>
<comment type="similarity">
    <text evidence="1">Belongs to the bacterial solute-binding protein 3 family.</text>
</comment>
<dbReference type="Gene3D" id="3.40.190.10">
    <property type="entry name" value="Periplasmic binding protein-like II"/>
    <property type="match status" value="2"/>
</dbReference>
<accession>A0A0A1YFM2</accession>
<reference evidence="2 3" key="1">
    <citation type="journal article" date="2014" name="Genome Announc.">
        <title>Draft Genome Sequence of Petroleum Oil-Degrading Marine Bacterium Pseudomonas taeanensis Strain MS-3, Isolated from a Crude Oil-Contaminated Seashore.</title>
        <authorList>
            <person name="Lee S.Y."/>
            <person name="Kim S.H."/>
            <person name="Lee D.G."/>
            <person name="Shin S."/>
            <person name="Yun S.H."/>
            <person name="Choi C.W."/>
            <person name="Chung Y.H."/>
            <person name="Choi J.S."/>
            <person name="Kahng H.Y."/>
            <person name="Kim S.I."/>
        </authorList>
    </citation>
    <scope>NUCLEOTIDE SEQUENCE [LARGE SCALE GENOMIC DNA]</scope>
    <source>
        <strain evidence="2 3">MS-3</strain>
    </source>
</reference>
<dbReference type="STRING" id="1395571.TMS3_0114670"/>
<dbReference type="AlphaFoldDB" id="A0A0A1YFM2"/>
<dbReference type="Proteomes" id="UP000030063">
    <property type="component" value="Unassembled WGS sequence"/>
</dbReference>
<gene>
    <name evidence="2" type="ORF">TMS3_0114670</name>
</gene>
<evidence type="ECO:0000313" key="2">
    <source>
        <dbReference type="EMBL" id="KFX68737.1"/>
    </source>
</evidence>